<evidence type="ECO:0000313" key="11">
    <source>
        <dbReference type="Proteomes" id="UP000198430"/>
    </source>
</evidence>
<evidence type="ECO:0000256" key="3">
    <source>
        <dbReference type="ARBA" id="ARBA00022475"/>
    </source>
</evidence>
<dbReference type="InterPro" id="IPR011657">
    <property type="entry name" value="CNT_C_dom"/>
</dbReference>
<feature type="transmembrane region" description="Helical" evidence="7">
    <location>
        <begin position="360"/>
        <end position="384"/>
    </location>
</feature>
<feature type="transmembrane region" description="Helical" evidence="7">
    <location>
        <begin position="396"/>
        <end position="418"/>
    </location>
</feature>
<comment type="caution">
    <text evidence="10">The sequence shown here is derived from an EMBL/GenBank/DDBJ whole genome shotgun (WGS) entry which is preliminary data.</text>
</comment>
<dbReference type="GO" id="GO:0005337">
    <property type="term" value="F:nucleoside transmembrane transporter activity"/>
    <property type="evidence" value="ECO:0007669"/>
    <property type="project" value="InterPro"/>
</dbReference>
<dbReference type="Pfam" id="PF07662">
    <property type="entry name" value="Nucleos_tra2_C"/>
    <property type="match status" value="1"/>
</dbReference>
<dbReference type="PANTHER" id="PTHR10590">
    <property type="entry name" value="SODIUM/NUCLEOSIDE COTRANSPORTER"/>
    <property type="match status" value="1"/>
</dbReference>
<feature type="domain" description="Concentrative nucleoside transporter N-terminal" evidence="8">
    <location>
        <begin position="10"/>
        <end position="81"/>
    </location>
</feature>
<evidence type="ECO:0000259" key="9">
    <source>
        <dbReference type="Pfam" id="PF07662"/>
    </source>
</evidence>
<keyword evidence="5 7" id="KW-1133">Transmembrane helix</keyword>
<dbReference type="GO" id="GO:0015293">
    <property type="term" value="F:symporter activity"/>
    <property type="evidence" value="ECO:0007669"/>
    <property type="project" value="TreeGrafter"/>
</dbReference>
<comment type="similarity">
    <text evidence="2">Belongs to the concentrative nucleoside transporter (CNT) (TC 2.A.41) family.</text>
</comment>
<dbReference type="InterPro" id="IPR002668">
    <property type="entry name" value="CNT_N_dom"/>
</dbReference>
<accession>A0A1Z5IQI8</accession>
<dbReference type="InterPro" id="IPR008276">
    <property type="entry name" value="C_nuclsd_transpt"/>
</dbReference>
<gene>
    <name evidence="10" type="primary">nupC</name>
    <name evidence="10" type="ORF">IWT140_01633</name>
</gene>
<feature type="transmembrane region" description="Helical" evidence="7">
    <location>
        <begin position="261"/>
        <end position="285"/>
    </location>
</feature>
<comment type="subcellular location">
    <subcellularLocation>
        <location evidence="1">Cell membrane</location>
        <topology evidence="1">Multi-pass membrane protein</topology>
    </subcellularLocation>
</comment>
<dbReference type="AlphaFoldDB" id="A0A1Z5IQI8"/>
<feature type="transmembrane region" description="Helical" evidence="7">
    <location>
        <begin position="173"/>
        <end position="192"/>
    </location>
</feature>
<reference evidence="10 11" key="1">
    <citation type="submission" date="2015-11" db="EMBL/GenBank/DDBJ databases">
        <title>Draft genome sequences of new species of the genus Lactobacillus isolated from orchardgrass silage.</title>
        <authorList>
            <person name="Tohno M."/>
            <person name="Tanizawa Y."/>
            <person name="Arita M."/>
        </authorList>
    </citation>
    <scope>NUCLEOTIDE SEQUENCE [LARGE SCALE GENOMIC DNA]</scope>
    <source>
        <strain evidence="10 11">IWT140</strain>
    </source>
</reference>
<dbReference type="EMBL" id="BCMH01000011">
    <property type="protein sequence ID" value="GAX03999.1"/>
    <property type="molecule type" value="Genomic_DNA"/>
</dbReference>
<dbReference type="GO" id="GO:0005886">
    <property type="term" value="C:plasma membrane"/>
    <property type="evidence" value="ECO:0007669"/>
    <property type="project" value="UniProtKB-SubCell"/>
</dbReference>
<dbReference type="PANTHER" id="PTHR10590:SF19">
    <property type="entry name" value="PURINE NUCLEOSIDE TRANSPORT PROTEIN NUPG"/>
    <property type="match status" value="1"/>
</dbReference>
<keyword evidence="3" id="KW-1003">Cell membrane</keyword>
<evidence type="ECO:0000256" key="1">
    <source>
        <dbReference type="ARBA" id="ARBA00004651"/>
    </source>
</evidence>
<feature type="transmembrane region" description="Helical" evidence="7">
    <location>
        <begin position="6"/>
        <end position="23"/>
    </location>
</feature>
<keyword evidence="11" id="KW-1185">Reference proteome</keyword>
<sequence length="419" mass="45567">MSMYLIVNIIGVIVYLGIAFLFSKSKKTINWKSTAIVLVLNLVIAWILTSFAWGRDIVSGAAAGFNWLVQVAYKGIVFALPNWVTPQFGGTAKSMNFVTSSLLPILLIVPMFDILTYIGFLPWVIKWIGRGLSAITGQPKFESFFSVEMMFLGNTEALAVSRLQIQSMRAERNVTLAMMSMSCITASIVGAYTQMVPGNYVLTAIPLNILNAIIVTNILNPVTVKPEEDTIAKIGGASAAEEAEMDDGKKEPFFSFLGDSILGAGRLILIIAANVIAFVALAALIDKLLGLINPWLSLEHILGIIMFPFAWLMGLNVHDAFQFAQYMGTKLVTNEFVVMGKIAPTIHNVQMYGAHYQAQLTVFLTSFANFSTTGMIIGAFKGLADKESNAMISKNVGYMLLSGILVSLLSAGIVGLFVW</sequence>
<evidence type="ECO:0000256" key="7">
    <source>
        <dbReference type="SAM" id="Phobius"/>
    </source>
</evidence>
<evidence type="ECO:0000256" key="2">
    <source>
        <dbReference type="ARBA" id="ARBA00009033"/>
    </source>
</evidence>
<evidence type="ECO:0000313" key="10">
    <source>
        <dbReference type="EMBL" id="GAX03999.1"/>
    </source>
</evidence>
<evidence type="ECO:0000256" key="6">
    <source>
        <dbReference type="ARBA" id="ARBA00023136"/>
    </source>
</evidence>
<keyword evidence="6 7" id="KW-0472">Membrane</keyword>
<dbReference type="Proteomes" id="UP000198430">
    <property type="component" value="Unassembled WGS sequence"/>
</dbReference>
<evidence type="ECO:0000256" key="5">
    <source>
        <dbReference type="ARBA" id="ARBA00022989"/>
    </source>
</evidence>
<keyword evidence="4 7" id="KW-0812">Transmembrane</keyword>
<protein>
    <submittedName>
        <fullName evidence="10">Nucleoside transport protein</fullName>
    </submittedName>
</protein>
<name>A0A1Z5IQI8_9LACO</name>
<organism evidence="10 11">
    <name type="scientific">Secundilactobacillus pentosiphilus</name>
    <dbReference type="NCBI Taxonomy" id="1714682"/>
    <lineage>
        <taxon>Bacteria</taxon>
        <taxon>Bacillati</taxon>
        <taxon>Bacillota</taxon>
        <taxon>Bacilli</taxon>
        <taxon>Lactobacillales</taxon>
        <taxon>Lactobacillaceae</taxon>
        <taxon>Secundilactobacillus</taxon>
    </lineage>
</organism>
<feature type="domain" description="Concentrative nucleoside transporter C-terminal" evidence="9">
    <location>
        <begin position="200"/>
        <end position="415"/>
    </location>
</feature>
<feature type="transmembrane region" description="Helical" evidence="7">
    <location>
        <begin position="97"/>
        <end position="123"/>
    </location>
</feature>
<evidence type="ECO:0000259" key="8">
    <source>
        <dbReference type="Pfam" id="PF01773"/>
    </source>
</evidence>
<proteinExistence type="inferred from homology"/>
<feature type="transmembrane region" description="Helical" evidence="7">
    <location>
        <begin position="297"/>
        <end position="317"/>
    </location>
</feature>
<evidence type="ECO:0000256" key="4">
    <source>
        <dbReference type="ARBA" id="ARBA00022692"/>
    </source>
</evidence>
<feature type="transmembrane region" description="Helical" evidence="7">
    <location>
        <begin position="35"/>
        <end position="53"/>
    </location>
</feature>
<dbReference type="Pfam" id="PF01773">
    <property type="entry name" value="Nucleos_tra2_N"/>
    <property type="match status" value="1"/>
</dbReference>